<comment type="caution">
    <text evidence="1">The sequence shown here is derived from an EMBL/GenBank/DDBJ whole genome shotgun (WGS) entry which is preliminary data.</text>
</comment>
<organism evidence="1 2">
    <name type="scientific">Lactiplantibacillus plantarum</name>
    <name type="common">Lactobacillus plantarum</name>
    <dbReference type="NCBI Taxonomy" id="1590"/>
    <lineage>
        <taxon>Bacteria</taxon>
        <taxon>Bacillati</taxon>
        <taxon>Bacillota</taxon>
        <taxon>Bacilli</taxon>
        <taxon>Lactobacillales</taxon>
        <taxon>Lactobacillaceae</taxon>
        <taxon>Lactiplantibacillus</taxon>
    </lineage>
</organism>
<reference evidence="1 2" key="1">
    <citation type="submission" date="2016-03" db="EMBL/GenBank/DDBJ databases">
        <title>Comparative genomics of 54 Lactobacillus plantarum strains reveals genomic uncoupling from niche constraints.</title>
        <authorList>
            <person name="Martino M.E."/>
        </authorList>
    </citation>
    <scope>NUCLEOTIDE SEQUENCE [LARGE SCALE GENOMIC DNA]</scope>
    <source>
        <strain evidence="1 2">19.1</strain>
    </source>
</reference>
<dbReference type="RefSeq" id="WP_011101436.1">
    <property type="nucleotide sequence ID" value="NZ_BAAFRT010000002.1"/>
</dbReference>
<dbReference type="EMBL" id="LUXM01000040">
    <property type="protein sequence ID" value="KZU91629.1"/>
    <property type="molecule type" value="Genomic_DNA"/>
</dbReference>
<evidence type="ECO:0000313" key="2">
    <source>
        <dbReference type="Proteomes" id="UP000076882"/>
    </source>
</evidence>
<evidence type="ECO:0000313" key="1">
    <source>
        <dbReference type="EMBL" id="KZU91629.1"/>
    </source>
</evidence>
<dbReference type="PATRIC" id="fig|1590.144.peg.1273"/>
<proteinExistence type="predicted"/>
<dbReference type="OMA" id="HYREFQD"/>
<dbReference type="AlphaFoldDB" id="A0A165N8Q9"/>
<dbReference type="KEGG" id="lpb:SH83_06170"/>
<gene>
    <name evidence="1" type="ORF">Lp19_2915</name>
</gene>
<protein>
    <submittedName>
        <fullName evidence="1">Uncharacterized protein</fullName>
    </submittedName>
</protein>
<dbReference type="Proteomes" id="UP000076882">
    <property type="component" value="Unassembled WGS sequence"/>
</dbReference>
<name>A0A165N8Q9_LACPN</name>
<sequence length="86" mass="10284">MLSKAEMNERDFQKLLQIALTDLGLRQTMLENEVSSVNEEMRSLEKDDKLDKLDMQIRAVRQDYEHYHQFVNSNFKLDVADQYRES</sequence>
<dbReference type="GeneID" id="77217920"/>
<accession>A0A165N8Q9</accession>